<feature type="compositionally biased region" description="Polar residues" evidence="1">
    <location>
        <begin position="56"/>
        <end position="78"/>
    </location>
</feature>
<proteinExistence type="predicted"/>
<feature type="compositionally biased region" description="Basic and acidic residues" evidence="1">
    <location>
        <begin position="550"/>
        <end position="560"/>
    </location>
</feature>
<feature type="compositionally biased region" description="Low complexity" evidence="1">
    <location>
        <begin position="1"/>
        <end position="49"/>
    </location>
</feature>
<feature type="compositionally biased region" description="Polar residues" evidence="1">
    <location>
        <begin position="336"/>
        <end position="368"/>
    </location>
</feature>
<evidence type="ECO:0000259" key="2">
    <source>
        <dbReference type="PROSITE" id="PS50105"/>
    </source>
</evidence>
<feature type="compositionally biased region" description="Low complexity" evidence="1">
    <location>
        <begin position="208"/>
        <end position="255"/>
    </location>
</feature>
<protein>
    <submittedName>
        <fullName evidence="4">SAM domain-containing protein</fullName>
    </submittedName>
</protein>
<dbReference type="SUPFAM" id="SSF47769">
    <property type="entry name" value="SAM/Pointed domain"/>
    <property type="match status" value="1"/>
</dbReference>
<feature type="region of interest" description="Disordered" evidence="1">
    <location>
        <begin position="286"/>
        <end position="368"/>
    </location>
</feature>
<feature type="region of interest" description="Disordered" evidence="1">
    <location>
        <begin position="976"/>
        <end position="1000"/>
    </location>
</feature>
<feature type="region of interest" description="Disordered" evidence="1">
    <location>
        <begin position="841"/>
        <end position="863"/>
    </location>
</feature>
<feature type="compositionally biased region" description="Polar residues" evidence="1">
    <location>
        <begin position="304"/>
        <end position="326"/>
    </location>
</feature>
<evidence type="ECO:0000313" key="3">
    <source>
        <dbReference type="Proteomes" id="UP000046393"/>
    </source>
</evidence>
<feature type="compositionally biased region" description="Low complexity" evidence="1">
    <location>
        <begin position="79"/>
        <end position="94"/>
    </location>
</feature>
<organism evidence="3 4">
    <name type="scientific">Syphacia muris</name>
    <dbReference type="NCBI Taxonomy" id="451379"/>
    <lineage>
        <taxon>Eukaryota</taxon>
        <taxon>Metazoa</taxon>
        <taxon>Ecdysozoa</taxon>
        <taxon>Nematoda</taxon>
        <taxon>Chromadorea</taxon>
        <taxon>Rhabditida</taxon>
        <taxon>Spirurina</taxon>
        <taxon>Oxyuridomorpha</taxon>
        <taxon>Oxyuroidea</taxon>
        <taxon>Oxyuridae</taxon>
        <taxon>Syphacia</taxon>
    </lineage>
</organism>
<evidence type="ECO:0000313" key="4">
    <source>
        <dbReference type="WBParaSite" id="SMUV_0000523801-mRNA-1"/>
    </source>
</evidence>
<dbReference type="Gene3D" id="1.10.150.50">
    <property type="entry name" value="Transcription Factor, Ets-1"/>
    <property type="match status" value="1"/>
</dbReference>
<sequence length="1075" mass="114666">MSSNTSANNNSESAVSSSTSTVPVTSAPSSAPAATPATSSKPSQSSSVPHLVKETSLGSQSSKGTTHPVSTTTESLNFSQGPSSSSASSSVYSSHKNRKLVPRSRSDNEDRQNKQNSASIGLQQNQLLGSGTSSGNNTYVIRDNEGRWFLLQTNTAPGASVQQTNTQHFQHQQLQQLSSQLIKSNLINGNATLGQLARSLAPKPPSSGTPVSSNSSAPLLSSSSSNNIPHSGSLLSASHSSTPVASSSQQQQGVVSHYQTLRSAANTNPQLLTMINGYYVQPAQPSSISNQVSGSSNLRLHPVTSLTPNTVKSSHIPNVNGQSGEKWTNGKKSDDTSNGSASPHSSNNAQAQNSHGSSGLTSSANNIKSFNGPKTPICSKAKVTGTSLQMHSVVSGAAPVMVMSNGSQVQPNLVNGSGVPINCSSGQSIRHQLITGSSIHGQLLPVFQQQQNLPRFASQPVSAHNLGHGTFRRRAEGDVEFGVENKPPSIECHGESKEAHKVRLLFLREVQAFREKLGPQGEIVHSVDGLEILESDTPFAPMSPVPLEDWMPRGPRDINRTKSHNQCADSFLDSDSSYMDGDAGHAEELLTSTPQATSESLITLEASDKSSDSKKKRKRKTNEVDRLLQMDFGPNEGSLRDIIEHSDKAVDKKSDAKGLKSTCEGDSSASNSSSIEGRLYIDEDEKPSSSINTKDKKRRGRISNRKSCKDVEERNFVAKSPVLFEGSEKQQESSDEKIAESETSKSVSAEICKEKTSKSSHATGADSANVTETSFNSSAESTGDLGTGVGNISLSDEDLDTERCIYCDGYLRVKRLISHPQYCSKKCRKLWKKNPLLSGNGRSADTSVQHLPDNKSSSASAATTSPNAVSVAAGPSFASNCSAPMSPNSQQRSGMTLILKRNALTSPEPHPNVSCRNHDDQAVKTVDIQRVAALHTSGSTRVYIPPATFVVGQQIPESQQIPVGRTQAMQPARPQALPAHSLSRGYTPRDRPEYPEGHPRTWTCDEVAAWVTRVTGTDTIGEKFRNQDVDGQSLLLMAESEGGIAALLTQKLLLKLGPVLKLEKALKDLIAKTNS</sequence>
<feature type="region of interest" description="Disordered" evidence="1">
    <location>
        <begin position="603"/>
        <end position="706"/>
    </location>
</feature>
<dbReference type="STRING" id="451379.A0A0N5AL43"/>
<feature type="region of interest" description="Disordered" evidence="1">
    <location>
        <begin position="543"/>
        <end position="564"/>
    </location>
</feature>
<keyword evidence="3" id="KW-1185">Reference proteome</keyword>
<feature type="region of interest" description="Disordered" evidence="1">
    <location>
        <begin position="198"/>
        <end position="255"/>
    </location>
</feature>
<reference evidence="4" key="1">
    <citation type="submission" date="2017-02" db="UniProtKB">
        <authorList>
            <consortium name="WormBaseParasite"/>
        </authorList>
    </citation>
    <scope>IDENTIFICATION</scope>
</reference>
<feature type="compositionally biased region" description="Basic residues" evidence="1">
    <location>
        <begin position="695"/>
        <end position="706"/>
    </location>
</feature>
<dbReference type="InterPro" id="IPR013761">
    <property type="entry name" value="SAM/pointed_sf"/>
</dbReference>
<feature type="compositionally biased region" description="Polar residues" evidence="1">
    <location>
        <begin position="664"/>
        <end position="675"/>
    </location>
</feature>
<dbReference type="InterPro" id="IPR001660">
    <property type="entry name" value="SAM"/>
</dbReference>
<dbReference type="Proteomes" id="UP000046393">
    <property type="component" value="Unplaced"/>
</dbReference>
<feature type="domain" description="SAM" evidence="2">
    <location>
        <begin position="1002"/>
        <end position="1072"/>
    </location>
</feature>
<name>A0A0N5AL43_9BILA</name>
<feature type="compositionally biased region" description="Basic and acidic residues" evidence="1">
    <location>
        <begin position="104"/>
        <end position="113"/>
    </location>
</feature>
<dbReference type="AlphaFoldDB" id="A0A0N5AL43"/>
<feature type="compositionally biased region" description="Basic and acidic residues" evidence="1">
    <location>
        <begin position="726"/>
        <end position="743"/>
    </location>
</feature>
<evidence type="ECO:0000256" key="1">
    <source>
        <dbReference type="SAM" id="MobiDB-lite"/>
    </source>
</evidence>
<dbReference type="PROSITE" id="PS50105">
    <property type="entry name" value="SAM_DOMAIN"/>
    <property type="match status" value="1"/>
</dbReference>
<feature type="region of interest" description="Disordered" evidence="1">
    <location>
        <begin position="1"/>
        <end position="139"/>
    </location>
</feature>
<accession>A0A0N5AL43</accession>
<feature type="compositionally biased region" description="Basic and acidic residues" evidence="1">
    <location>
        <begin position="638"/>
        <end position="658"/>
    </location>
</feature>
<feature type="compositionally biased region" description="Polar residues" evidence="1">
    <location>
        <begin position="759"/>
        <end position="781"/>
    </location>
</feature>
<dbReference type="WBParaSite" id="SMUV_0000523801-mRNA-1">
    <property type="protein sequence ID" value="SMUV_0000523801-mRNA-1"/>
    <property type="gene ID" value="SMUV_0000523801"/>
</dbReference>
<feature type="compositionally biased region" description="Polar residues" evidence="1">
    <location>
        <begin position="114"/>
        <end position="139"/>
    </location>
</feature>
<feature type="region of interest" description="Disordered" evidence="1">
    <location>
        <begin position="722"/>
        <end position="790"/>
    </location>
</feature>
<feature type="compositionally biased region" description="Low complexity" evidence="1">
    <location>
        <begin position="286"/>
        <end position="296"/>
    </location>
</feature>
<feature type="compositionally biased region" description="Basic and acidic residues" evidence="1">
    <location>
        <begin position="987"/>
        <end position="999"/>
    </location>
</feature>